<feature type="compositionally biased region" description="Basic and acidic residues" evidence="1">
    <location>
        <begin position="287"/>
        <end position="301"/>
    </location>
</feature>
<organism evidence="2 3">
    <name type="scientific">Blastopirellula sediminis</name>
    <dbReference type="NCBI Taxonomy" id="2894196"/>
    <lineage>
        <taxon>Bacteria</taxon>
        <taxon>Pseudomonadati</taxon>
        <taxon>Planctomycetota</taxon>
        <taxon>Planctomycetia</taxon>
        <taxon>Pirellulales</taxon>
        <taxon>Pirellulaceae</taxon>
        <taxon>Blastopirellula</taxon>
    </lineage>
</organism>
<dbReference type="RefSeq" id="WP_230223575.1">
    <property type="nucleotide sequence ID" value="NZ_JAJKFT010000010.1"/>
</dbReference>
<name>A0A9X1SMA9_9BACT</name>
<protein>
    <submittedName>
        <fullName evidence="2">Uncharacterized protein</fullName>
    </submittedName>
</protein>
<dbReference type="Proteomes" id="UP001139103">
    <property type="component" value="Unassembled WGS sequence"/>
</dbReference>
<sequence length="331" mass="35454">MEDRSASPTNYPAQLPSNTHDTQDAMAACIQLHAAARRCAIVVGLLLAAGCGTTSNRTLTEQLVSSHAVDEAIADIDFQPLRGEKVYLDPRYLQNVKGAGFVNAEYITSAIRQQMNAAGCLLQDKADEADFVVEARIGALGTEGHTVTYGIPSNNAVSSAASLIPAAPVVPTIPEIAFAKKSNTIGGAKIALFAYHRESRAPVWQSGIAQSLGTARDTWLLGAGPFQGGNIYDRTQFAGSKISLPNPFHKEEENQIQVEYDAPYDFRAQLADGESEEADETETPMTDAKKEADLVGYKEETTAAPPMTQTTEKKESQPLPKQEPAKVSISG</sequence>
<proteinExistence type="predicted"/>
<evidence type="ECO:0000256" key="1">
    <source>
        <dbReference type="SAM" id="MobiDB-lite"/>
    </source>
</evidence>
<feature type="region of interest" description="Disordered" evidence="1">
    <location>
        <begin position="273"/>
        <end position="331"/>
    </location>
</feature>
<accession>A0A9X1SMA9</accession>
<reference evidence="2" key="1">
    <citation type="submission" date="2021-11" db="EMBL/GenBank/DDBJ databases">
        <title>Genome sequence.</title>
        <authorList>
            <person name="Sun Q."/>
        </authorList>
    </citation>
    <scope>NUCLEOTIDE SEQUENCE</scope>
    <source>
        <strain evidence="2">JC732</strain>
    </source>
</reference>
<keyword evidence="3" id="KW-1185">Reference proteome</keyword>
<dbReference type="AlphaFoldDB" id="A0A9X1SMA9"/>
<evidence type="ECO:0000313" key="2">
    <source>
        <dbReference type="EMBL" id="MCC9631499.1"/>
    </source>
</evidence>
<feature type="compositionally biased region" description="Acidic residues" evidence="1">
    <location>
        <begin position="273"/>
        <end position="282"/>
    </location>
</feature>
<dbReference type="InterPro" id="IPR046596">
    <property type="entry name" value="DUF6655"/>
</dbReference>
<gene>
    <name evidence="2" type="ORF">LOC68_24145</name>
</gene>
<dbReference type="EMBL" id="JAJKFT010000010">
    <property type="protein sequence ID" value="MCC9631499.1"/>
    <property type="molecule type" value="Genomic_DNA"/>
</dbReference>
<dbReference type="Pfam" id="PF20360">
    <property type="entry name" value="DUF6655"/>
    <property type="match status" value="1"/>
</dbReference>
<comment type="caution">
    <text evidence="2">The sequence shown here is derived from an EMBL/GenBank/DDBJ whole genome shotgun (WGS) entry which is preliminary data.</text>
</comment>
<evidence type="ECO:0000313" key="3">
    <source>
        <dbReference type="Proteomes" id="UP001139103"/>
    </source>
</evidence>